<dbReference type="Proteomes" id="UP000824214">
    <property type="component" value="Unassembled WGS sequence"/>
</dbReference>
<name>A0A9D2LWR2_9FIRM</name>
<reference evidence="1" key="2">
    <citation type="submission" date="2021-04" db="EMBL/GenBank/DDBJ databases">
        <authorList>
            <person name="Gilroy R."/>
        </authorList>
    </citation>
    <scope>NUCLEOTIDE SEQUENCE</scope>
    <source>
        <strain evidence="1">ChiBcolR8-3208</strain>
    </source>
</reference>
<evidence type="ECO:0000313" key="1">
    <source>
        <dbReference type="EMBL" id="HJB37061.1"/>
    </source>
</evidence>
<dbReference type="AlphaFoldDB" id="A0A9D2LWR2"/>
<evidence type="ECO:0000313" key="2">
    <source>
        <dbReference type="Proteomes" id="UP000824214"/>
    </source>
</evidence>
<gene>
    <name evidence="1" type="ORF">H9942_03205</name>
</gene>
<accession>A0A9D2LWR2</accession>
<sequence>MTRGEFEQAAYLGEELAALAARPGESARARQLRQLLEEAQALPSRLPDPKARLVAQKVLEHGAPIPWKQIVAELGHRWTVGKARYAYARVCALCFAGEET</sequence>
<reference evidence="1" key="1">
    <citation type="journal article" date="2021" name="PeerJ">
        <title>Extensive microbial diversity within the chicken gut microbiome revealed by metagenomics and culture.</title>
        <authorList>
            <person name="Gilroy R."/>
            <person name="Ravi A."/>
            <person name="Getino M."/>
            <person name="Pursley I."/>
            <person name="Horton D.L."/>
            <person name="Alikhan N.F."/>
            <person name="Baker D."/>
            <person name="Gharbi K."/>
            <person name="Hall N."/>
            <person name="Watson M."/>
            <person name="Adriaenssens E.M."/>
            <person name="Foster-Nyarko E."/>
            <person name="Jarju S."/>
            <person name="Secka A."/>
            <person name="Antonio M."/>
            <person name="Oren A."/>
            <person name="Chaudhuri R.R."/>
            <person name="La Ragione R."/>
            <person name="Hildebrand F."/>
            <person name="Pallen M.J."/>
        </authorList>
    </citation>
    <scope>NUCLEOTIDE SEQUENCE</scope>
    <source>
        <strain evidence="1">ChiBcolR8-3208</strain>
    </source>
</reference>
<comment type="caution">
    <text evidence="1">The sequence shown here is derived from an EMBL/GenBank/DDBJ whole genome shotgun (WGS) entry which is preliminary data.</text>
</comment>
<proteinExistence type="predicted"/>
<dbReference type="EMBL" id="DWXZ01000056">
    <property type="protein sequence ID" value="HJB37061.1"/>
    <property type="molecule type" value="Genomic_DNA"/>
</dbReference>
<protein>
    <submittedName>
        <fullName evidence="1">Uncharacterized protein</fullName>
    </submittedName>
</protein>
<organism evidence="1 2">
    <name type="scientific">Candidatus Acutalibacter ornithocaccae</name>
    <dbReference type="NCBI Taxonomy" id="2838416"/>
    <lineage>
        <taxon>Bacteria</taxon>
        <taxon>Bacillati</taxon>
        <taxon>Bacillota</taxon>
        <taxon>Clostridia</taxon>
        <taxon>Eubacteriales</taxon>
        <taxon>Acutalibacteraceae</taxon>
        <taxon>Acutalibacter</taxon>
    </lineage>
</organism>